<dbReference type="Proteomes" id="UP001054945">
    <property type="component" value="Unassembled WGS sequence"/>
</dbReference>
<keyword evidence="2" id="KW-1185">Reference proteome</keyword>
<protein>
    <submittedName>
        <fullName evidence="1">Uncharacterized protein</fullName>
    </submittedName>
</protein>
<proteinExistence type="predicted"/>
<evidence type="ECO:0000313" key="2">
    <source>
        <dbReference type="Proteomes" id="UP001054945"/>
    </source>
</evidence>
<accession>A0AAV4QLI3</accession>
<dbReference type="EMBL" id="BPLR01006227">
    <property type="protein sequence ID" value="GIY08298.1"/>
    <property type="molecule type" value="Genomic_DNA"/>
</dbReference>
<evidence type="ECO:0000313" key="1">
    <source>
        <dbReference type="EMBL" id="GIY08298.1"/>
    </source>
</evidence>
<comment type="caution">
    <text evidence="1">The sequence shown here is derived from an EMBL/GenBank/DDBJ whole genome shotgun (WGS) entry which is preliminary data.</text>
</comment>
<reference evidence="1 2" key="1">
    <citation type="submission" date="2021-06" db="EMBL/GenBank/DDBJ databases">
        <title>Caerostris extrusa draft genome.</title>
        <authorList>
            <person name="Kono N."/>
            <person name="Arakawa K."/>
        </authorList>
    </citation>
    <scope>NUCLEOTIDE SEQUENCE [LARGE SCALE GENOMIC DNA]</scope>
</reference>
<organism evidence="1 2">
    <name type="scientific">Caerostris extrusa</name>
    <name type="common">Bark spider</name>
    <name type="synonym">Caerostris bankana</name>
    <dbReference type="NCBI Taxonomy" id="172846"/>
    <lineage>
        <taxon>Eukaryota</taxon>
        <taxon>Metazoa</taxon>
        <taxon>Ecdysozoa</taxon>
        <taxon>Arthropoda</taxon>
        <taxon>Chelicerata</taxon>
        <taxon>Arachnida</taxon>
        <taxon>Araneae</taxon>
        <taxon>Araneomorphae</taxon>
        <taxon>Entelegynae</taxon>
        <taxon>Araneoidea</taxon>
        <taxon>Araneidae</taxon>
        <taxon>Caerostris</taxon>
    </lineage>
</organism>
<name>A0AAV4QLI3_CAEEX</name>
<dbReference type="AlphaFoldDB" id="A0AAV4QLI3"/>
<gene>
    <name evidence="1" type="ORF">CEXT_741821</name>
</gene>
<sequence>MSPLLAIPEIKAIARSETQLPDHWDPCARLRSPELRYCQTQCPREISVIDCTTKVPVSPHAELKGSLKNLPHGRKRIVPILMS</sequence>